<feature type="non-terminal residue" evidence="2">
    <location>
        <position position="367"/>
    </location>
</feature>
<sequence length="367" mass="42806">MSLKGSRIEWIENDYHKEGINIMGTCQNMCPLQEVNLRKREKLVHVLELTDSGYKMVKSYSRSAASANMSVPQLLRPYSILMNTVNYLLLEVSRREDVKMSVMYDFLNDRLRAVRQDMTIQSLPPEECTVLLEPMIRFYVYYGYRLCDHPLNQYDPVLNKKYLLECLKWFLSCSDTLDRKVDVDAIADDFISLNISNTEKLLCDRILIESLYIICNLDDVHPLYRYLSLPKNIKRNYSLAVAYNIAVANLNGNYIRMWKLSKRLCPLTFSAFCLYLPLIQRRAIQVLSHAYNSKQWAVPVKVVQKWLAFNSEDELRSVCAYYGLTATDTVLFNKSKFKSDVETLQPAKNFQAKVLQLKLQDVLTYRI</sequence>
<dbReference type="GO" id="GO:0051225">
    <property type="term" value="P:spindle assembly"/>
    <property type="evidence" value="ECO:0007669"/>
    <property type="project" value="TreeGrafter"/>
</dbReference>
<dbReference type="InterPro" id="IPR005062">
    <property type="entry name" value="SAC3/GANP/THP3_conserved"/>
</dbReference>
<organism evidence="2 3">
    <name type="scientific">Brenthis ino</name>
    <name type="common">lesser marbled fritillary</name>
    <dbReference type="NCBI Taxonomy" id="405034"/>
    <lineage>
        <taxon>Eukaryota</taxon>
        <taxon>Metazoa</taxon>
        <taxon>Ecdysozoa</taxon>
        <taxon>Arthropoda</taxon>
        <taxon>Hexapoda</taxon>
        <taxon>Insecta</taxon>
        <taxon>Pterygota</taxon>
        <taxon>Neoptera</taxon>
        <taxon>Endopterygota</taxon>
        <taxon>Lepidoptera</taxon>
        <taxon>Glossata</taxon>
        <taxon>Ditrysia</taxon>
        <taxon>Papilionoidea</taxon>
        <taxon>Nymphalidae</taxon>
        <taxon>Heliconiinae</taxon>
        <taxon>Argynnini</taxon>
        <taxon>Brenthis</taxon>
    </lineage>
</organism>
<dbReference type="PANTHER" id="PTHR12436:SF38">
    <property type="entry name" value="SAC3 DOMAIN-CONTAINING PROTEIN 1"/>
    <property type="match status" value="1"/>
</dbReference>
<name>A0A8J9VUF5_9NEOP</name>
<evidence type="ECO:0000259" key="1">
    <source>
        <dbReference type="Pfam" id="PF03399"/>
    </source>
</evidence>
<gene>
    <name evidence="2" type="ORF">BINO364_LOCUS5170</name>
</gene>
<dbReference type="AlphaFoldDB" id="A0A8J9VUF5"/>
<dbReference type="GO" id="GO:0051298">
    <property type="term" value="P:centrosome duplication"/>
    <property type="evidence" value="ECO:0007669"/>
    <property type="project" value="TreeGrafter"/>
</dbReference>
<dbReference type="GO" id="GO:0005819">
    <property type="term" value="C:spindle"/>
    <property type="evidence" value="ECO:0007669"/>
    <property type="project" value="TreeGrafter"/>
</dbReference>
<reference evidence="2" key="1">
    <citation type="submission" date="2021-12" db="EMBL/GenBank/DDBJ databases">
        <authorList>
            <person name="Martin H S."/>
        </authorList>
    </citation>
    <scope>NUCLEOTIDE SEQUENCE</scope>
</reference>
<proteinExistence type="predicted"/>
<feature type="domain" description="SAC3/GANP/THP3 conserved" evidence="1">
    <location>
        <begin position="29"/>
        <end position="327"/>
    </location>
</feature>
<evidence type="ECO:0000313" key="2">
    <source>
        <dbReference type="EMBL" id="CAH0718737.1"/>
    </source>
</evidence>
<dbReference type="OrthoDB" id="264795at2759"/>
<dbReference type="PANTHER" id="PTHR12436">
    <property type="entry name" value="80 KDA MCM3-ASSOCIATED PROTEIN"/>
    <property type="match status" value="1"/>
</dbReference>
<dbReference type="EMBL" id="OV170233">
    <property type="protein sequence ID" value="CAH0718737.1"/>
    <property type="molecule type" value="Genomic_DNA"/>
</dbReference>
<dbReference type="Proteomes" id="UP000838878">
    <property type="component" value="Chromosome 13"/>
</dbReference>
<evidence type="ECO:0000313" key="3">
    <source>
        <dbReference type="Proteomes" id="UP000838878"/>
    </source>
</evidence>
<accession>A0A8J9VUF5</accession>
<dbReference type="GO" id="GO:0005813">
    <property type="term" value="C:centrosome"/>
    <property type="evidence" value="ECO:0007669"/>
    <property type="project" value="TreeGrafter"/>
</dbReference>
<dbReference type="Gene3D" id="1.25.40.990">
    <property type="match status" value="1"/>
</dbReference>
<keyword evidence="3" id="KW-1185">Reference proteome</keyword>
<dbReference type="InterPro" id="IPR045107">
    <property type="entry name" value="SAC3/GANP/THP3"/>
</dbReference>
<protein>
    <recommendedName>
        <fullName evidence="1">SAC3/GANP/THP3 conserved domain-containing protein</fullName>
    </recommendedName>
</protein>
<dbReference type="Pfam" id="PF03399">
    <property type="entry name" value="SAC3_GANP"/>
    <property type="match status" value="1"/>
</dbReference>
<dbReference type="GO" id="GO:0005634">
    <property type="term" value="C:nucleus"/>
    <property type="evidence" value="ECO:0007669"/>
    <property type="project" value="TreeGrafter"/>
</dbReference>